<feature type="domain" description="ABC transporter" evidence="4">
    <location>
        <begin position="3"/>
        <end position="237"/>
    </location>
</feature>
<dbReference type="InterPro" id="IPR027417">
    <property type="entry name" value="P-loop_NTPase"/>
</dbReference>
<dbReference type="SUPFAM" id="SSF52540">
    <property type="entry name" value="P-loop containing nucleoside triphosphate hydrolases"/>
    <property type="match status" value="2"/>
</dbReference>
<dbReference type="GO" id="GO:0005524">
    <property type="term" value="F:ATP binding"/>
    <property type="evidence" value="ECO:0007669"/>
    <property type="project" value="UniProtKB-KW"/>
</dbReference>
<dbReference type="CDD" id="cd03221">
    <property type="entry name" value="ABCF_EF-3"/>
    <property type="match status" value="2"/>
</dbReference>
<dbReference type="InterPro" id="IPR003593">
    <property type="entry name" value="AAA+_ATPase"/>
</dbReference>
<keyword evidence="1" id="KW-0547">Nucleotide-binding</keyword>
<dbReference type="AlphaFoldDB" id="A0A212K5E8"/>
<evidence type="ECO:0000256" key="1">
    <source>
        <dbReference type="ARBA" id="ARBA00022741"/>
    </source>
</evidence>
<feature type="domain" description="ABC transporter" evidence="4">
    <location>
        <begin position="339"/>
        <end position="528"/>
    </location>
</feature>
<keyword evidence="2" id="KW-0067">ATP-binding</keyword>
<dbReference type="InterPro" id="IPR003439">
    <property type="entry name" value="ABC_transporter-like_ATP-bd"/>
</dbReference>
<keyword evidence="3" id="KW-0175">Coiled coil</keyword>
<evidence type="ECO:0000313" key="5">
    <source>
        <dbReference type="EMBL" id="SBW06949.1"/>
    </source>
</evidence>
<dbReference type="InterPro" id="IPR017871">
    <property type="entry name" value="ABC_transporter-like_CS"/>
</dbReference>
<sequence length="528" mass="59990">MCISVQQLTYTHPDKEVLFQGVSFSLTKGQKIALIGDNGSGKSTLMHLLKGDLIPSSGEIICSSEPYYIPQHFGQYNLMTVAQALRIDSKLRALHAILNNDASPQNFALLNDDWTIEERSQAALSQWGMEHIPFTASLDSLSGGEKTRLFLAGIDIHEPGLILFDEPTNHLDYHYRGKLYDFITSSRKAMVIISHDRALLNLLPETYELRKDGITYYAGNYEFYKIQKEQEVLSLQVKLEEQEKELRLVRKTAREIAERNQKRDIRNKKNVEQKGIARIVVNTLRNKAENSTAKQKGTHEQKMGSLRENINDIRKSMPDMKAMKTDFSESGLHAGKILVSAKDINFSYNDNPLWKDSLNFQIKSGERILLRGSNGSGKTTLLKLITGQLLPQQGVLELADFTHVYLDQEYSIINNGLTVYEQIQQFSTGLQEHEIKTILNRFLFPYQSWDKECALLSGGEKMKLALSCLMVSSNTPDIFILDEPTNNIDIRNIEILTATVRDFGGTVLLVSHDIYFINQMDIDYEIEL</sequence>
<evidence type="ECO:0000256" key="3">
    <source>
        <dbReference type="SAM" id="Coils"/>
    </source>
</evidence>
<proteinExistence type="predicted"/>
<dbReference type="RefSeq" id="WP_296944422.1">
    <property type="nucleotide sequence ID" value="NZ_LT599032.1"/>
</dbReference>
<dbReference type="EMBL" id="FLUM01000003">
    <property type="protein sequence ID" value="SBW06949.1"/>
    <property type="molecule type" value="Genomic_DNA"/>
</dbReference>
<evidence type="ECO:0000259" key="4">
    <source>
        <dbReference type="PROSITE" id="PS50893"/>
    </source>
</evidence>
<dbReference type="SMART" id="SM00382">
    <property type="entry name" value="AAA"/>
    <property type="match status" value="2"/>
</dbReference>
<reference evidence="5" key="1">
    <citation type="submission" date="2016-04" db="EMBL/GenBank/DDBJ databases">
        <authorList>
            <person name="Evans L.H."/>
            <person name="Alamgir A."/>
            <person name="Owens N."/>
            <person name="Weber N.D."/>
            <person name="Virtaneva K."/>
            <person name="Barbian K."/>
            <person name="Babar A."/>
            <person name="Rosenke K."/>
        </authorList>
    </citation>
    <scope>NUCLEOTIDE SEQUENCE</scope>
    <source>
        <strain evidence="5">86-1</strain>
    </source>
</reference>
<protein>
    <recommendedName>
        <fullName evidence="4">ABC transporter domain-containing protein</fullName>
    </recommendedName>
</protein>
<accession>A0A212K5E8</accession>
<dbReference type="PANTHER" id="PTHR42855:SF2">
    <property type="entry name" value="DRUG RESISTANCE ABC TRANSPORTER,ATP-BINDING PROTEIN"/>
    <property type="match status" value="1"/>
</dbReference>
<organism evidence="5">
    <name type="scientific">uncultured Dysgonomonas sp</name>
    <dbReference type="NCBI Taxonomy" id="206096"/>
    <lineage>
        <taxon>Bacteria</taxon>
        <taxon>Pseudomonadati</taxon>
        <taxon>Bacteroidota</taxon>
        <taxon>Bacteroidia</taxon>
        <taxon>Bacteroidales</taxon>
        <taxon>Dysgonomonadaceae</taxon>
        <taxon>Dysgonomonas</taxon>
        <taxon>environmental samples</taxon>
    </lineage>
</organism>
<dbReference type="Pfam" id="PF00005">
    <property type="entry name" value="ABC_tran"/>
    <property type="match status" value="2"/>
</dbReference>
<dbReference type="PROSITE" id="PS50893">
    <property type="entry name" value="ABC_TRANSPORTER_2"/>
    <property type="match status" value="2"/>
</dbReference>
<gene>
    <name evidence="5" type="ORF">KL86DYS1_31526</name>
</gene>
<dbReference type="Gene3D" id="3.40.50.300">
    <property type="entry name" value="P-loop containing nucleotide triphosphate hydrolases"/>
    <property type="match status" value="2"/>
</dbReference>
<dbReference type="GO" id="GO:0016887">
    <property type="term" value="F:ATP hydrolysis activity"/>
    <property type="evidence" value="ECO:0007669"/>
    <property type="project" value="InterPro"/>
</dbReference>
<dbReference type="PROSITE" id="PS00211">
    <property type="entry name" value="ABC_TRANSPORTER_1"/>
    <property type="match status" value="1"/>
</dbReference>
<feature type="coiled-coil region" evidence="3">
    <location>
        <begin position="225"/>
        <end position="259"/>
    </location>
</feature>
<dbReference type="InterPro" id="IPR051309">
    <property type="entry name" value="ABCF_ATPase"/>
</dbReference>
<name>A0A212K5E8_9BACT</name>
<dbReference type="PANTHER" id="PTHR42855">
    <property type="entry name" value="ABC TRANSPORTER ATP-BINDING SUBUNIT"/>
    <property type="match status" value="1"/>
</dbReference>
<dbReference type="FunFam" id="3.40.50.300:FF:001320">
    <property type="entry name" value="Heme ABC transporter ATP-binding protein"/>
    <property type="match status" value="1"/>
</dbReference>
<evidence type="ECO:0000256" key="2">
    <source>
        <dbReference type="ARBA" id="ARBA00022840"/>
    </source>
</evidence>